<protein>
    <submittedName>
        <fullName evidence="1">Uncharacterized protein</fullName>
    </submittedName>
</protein>
<name>A0ACB5RX04_9PEZI</name>
<evidence type="ECO:0000313" key="2">
    <source>
        <dbReference type="Proteomes" id="UP001165186"/>
    </source>
</evidence>
<reference evidence="1" key="1">
    <citation type="submission" date="2024-09" db="EMBL/GenBank/DDBJ databases">
        <title>Draft Genome Sequences of Neofusicoccum parvum.</title>
        <authorList>
            <person name="Ashida A."/>
            <person name="Camagna M."/>
            <person name="Tanaka A."/>
            <person name="Takemoto D."/>
        </authorList>
    </citation>
    <scope>NUCLEOTIDE SEQUENCE</scope>
    <source>
        <strain evidence="1">PPO83</strain>
    </source>
</reference>
<proteinExistence type="predicted"/>
<organism evidence="1 2">
    <name type="scientific">Neofusicoccum parvum</name>
    <dbReference type="NCBI Taxonomy" id="310453"/>
    <lineage>
        <taxon>Eukaryota</taxon>
        <taxon>Fungi</taxon>
        <taxon>Dikarya</taxon>
        <taxon>Ascomycota</taxon>
        <taxon>Pezizomycotina</taxon>
        <taxon>Dothideomycetes</taxon>
        <taxon>Dothideomycetes incertae sedis</taxon>
        <taxon>Botryosphaeriales</taxon>
        <taxon>Botryosphaeriaceae</taxon>
        <taxon>Neofusicoccum</taxon>
    </lineage>
</organism>
<dbReference type="EMBL" id="BSXG01000016">
    <property type="protein sequence ID" value="GME25017.1"/>
    <property type="molecule type" value="Genomic_DNA"/>
</dbReference>
<evidence type="ECO:0000313" key="1">
    <source>
        <dbReference type="EMBL" id="GME25017.1"/>
    </source>
</evidence>
<sequence>MPPIASPPLPGTAVTSDDARYWRDVHSSADTSENSNTNGSSSNNANANIDGDVTESLRKISLGGDSRYGEDVADRNLTEHFPKPPTGPVISHAENTAGRYAVADTAPLFLEDSSDEEVSGEHGQKRNPASLRRKKGHRGLRNFSNPRNDYSVQEPTRTPGYFGMMNGVDGYDMDRASQSYLIDDTPKQSLDGVVDLRDTEDIAYHSRYAPAVTHETIHPEVHHIREEQIFREVHTHDVFHRVLPIIDVEVLPARHFVPTEDGELREMPEVEIPGRSNDDQARNWLVAEVVSRITRDDEAPVGPRQFTAREFHGVEGDERRYVTGEGFEGMETTWVHPPTVETGARESGQTEPLYMRSPVPDGHVHGGLEAVQEEEEEISPQKSLKDLAGGVHDCPFEECAKFENKGAGDAQGKLVA</sequence>
<gene>
    <name evidence="1" type="primary">g3705</name>
    <name evidence="1" type="ORF">NpPPO83_00003705</name>
</gene>
<keyword evidence="2" id="KW-1185">Reference proteome</keyword>
<accession>A0ACB5RX04</accession>
<dbReference type="Proteomes" id="UP001165186">
    <property type="component" value="Unassembled WGS sequence"/>
</dbReference>
<comment type="caution">
    <text evidence="1">The sequence shown here is derived from an EMBL/GenBank/DDBJ whole genome shotgun (WGS) entry which is preliminary data.</text>
</comment>